<evidence type="ECO:0000313" key="1">
    <source>
        <dbReference type="EMBL" id="KAG7573013.1"/>
    </source>
</evidence>
<comment type="caution">
    <text evidence="1">The sequence shown here is derived from an EMBL/GenBank/DDBJ whole genome shotgun (WGS) entry which is preliminary data.</text>
</comment>
<reference evidence="1 2" key="1">
    <citation type="submission" date="2020-12" db="EMBL/GenBank/DDBJ databases">
        <title>Concerted genomic and epigenomic changes stabilize Arabidopsis allopolyploids.</title>
        <authorList>
            <person name="Chen Z."/>
        </authorList>
    </citation>
    <scope>NUCLEOTIDE SEQUENCE [LARGE SCALE GENOMIC DNA]</scope>
    <source>
        <strain evidence="1">As9502</strain>
        <tissue evidence="1">Leaf</tissue>
    </source>
</reference>
<name>A0A8T2AGW8_ARASU</name>
<gene>
    <name evidence="1" type="ORF">ISN44_As09g013490</name>
</gene>
<accession>A0A8T2AGW8</accession>
<dbReference type="AlphaFoldDB" id="A0A8T2AGW8"/>
<sequence>MFCSQGATKFGDQLAFRNSTMQKKRSMYFIISICSRHRKHKINDNSADELVFLDARMNLSSSGLQGPIAVSFRNLSLFESLNLNGFVPRSHRKRTMARGLALRAFVNHVQIRRANSCSHNREDHSHCRLGCDMHHVYSGPLLPSGKRRFTCSITKNFKSDRLQR</sequence>
<dbReference type="EMBL" id="JAEFBJ010000009">
    <property type="protein sequence ID" value="KAG7573013.1"/>
    <property type="molecule type" value="Genomic_DNA"/>
</dbReference>
<proteinExistence type="predicted"/>
<evidence type="ECO:0000313" key="2">
    <source>
        <dbReference type="Proteomes" id="UP000694251"/>
    </source>
</evidence>
<feature type="non-terminal residue" evidence="1">
    <location>
        <position position="164"/>
    </location>
</feature>
<keyword evidence="2" id="KW-1185">Reference proteome</keyword>
<dbReference type="Proteomes" id="UP000694251">
    <property type="component" value="Chromosome 9"/>
</dbReference>
<protein>
    <submittedName>
        <fullName evidence="1">Uncharacterized protein</fullName>
    </submittedName>
</protein>
<organism evidence="1 2">
    <name type="scientific">Arabidopsis suecica</name>
    <name type="common">Swedish thale-cress</name>
    <name type="synonym">Cardaminopsis suecica</name>
    <dbReference type="NCBI Taxonomy" id="45249"/>
    <lineage>
        <taxon>Eukaryota</taxon>
        <taxon>Viridiplantae</taxon>
        <taxon>Streptophyta</taxon>
        <taxon>Embryophyta</taxon>
        <taxon>Tracheophyta</taxon>
        <taxon>Spermatophyta</taxon>
        <taxon>Magnoliopsida</taxon>
        <taxon>eudicotyledons</taxon>
        <taxon>Gunneridae</taxon>
        <taxon>Pentapetalae</taxon>
        <taxon>rosids</taxon>
        <taxon>malvids</taxon>
        <taxon>Brassicales</taxon>
        <taxon>Brassicaceae</taxon>
        <taxon>Camelineae</taxon>
        <taxon>Arabidopsis</taxon>
    </lineage>
</organism>